<name>C1EG52_MICCC</name>
<accession>C1EG52</accession>
<feature type="region of interest" description="Disordered" evidence="1">
    <location>
        <begin position="199"/>
        <end position="221"/>
    </location>
</feature>
<protein>
    <submittedName>
        <fullName evidence="2">Uncharacterized protein</fullName>
    </submittedName>
</protein>
<organism evidence="2 3">
    <name type="scientific">Micromonas commoda (strain RCC299 / NOUM17 / CCMP2709)</name>
    <name type="common">Picoplanktonic green alga</name>
    <dbReference type="NCBI Taxonomy" id="296587"/>
    <lineage>
        <taxon>Eukaryota</taxon>
        <taxon>Viridiplantae</taxon>
        <taxon>Chlorophyta</taxon>
        <taxon>Mamiellophyceae</taxon>
        <taxon>Mamiellales</taxon>
        <taxon>Mamiellaceae</taxon>
        <taxon>Micromonas</taxon>
    </lineage>
</organism>
<evidence type="ECO:0000313" key="2">
    <source>
        <dbReference type="EMBL" id="ACO66963.1"/>
    </source>
</evidence>
<dbReference type="InParanoid" id="C1EG52"/>
<proteinExistence type="predicted"/>
<dbReference type="RefSeq" id="XP_002505705.1">
    <property type="nucleotide sequence ID" value="XM_002505659.1"/>
</dbReference>
<dbReference type="AlphaFoldDB" id="C1EG52"/>
<evidence type="ECO:0000256" key="1">
    <source>
        <dbReference type="SAM" id="MobiDB-lite"/>
    </source>
</evidence>
<sequence length="221" mass="24248">MAAVHMSHPPFFSSSHAAIPRVQRLLKIKRDLNTFSNRPHSGLNSWPRDALSQFASQLGLSSHLQQISLTCSTLQGRRNTLTASGTCSNPSALCFHVQNARVVSSFLPYVFSLRYPAELHRLSPRGRGFPSGRCVRACRMRSTSRPLARAMISCRSSGTFSRHASADAGSKPSPSAAIPARRLCSTRLPTALKLPRWPSEIPGENTPEQVEQISNRKLCAT</sequence>
<dbReference type="EMBL" id="CP001331">
    <property type="protein sequence ID" value="ACO66963.1"/>
    <property type="molecule type" value="Genomic_DNA"/>
</dbReference>
<gene>
    <name evidence="2" type="ORF">MICPUN_63514</name>
</gene>
<feature type="compositionally biased region" description="Polar residues" evidence="1">
    <location>
        <begin position="206"/>
        <end position="215"/>
    </location>
</feature>
<dbReference type="Proteomes" id="UP000002009">
    <property type="component" value="Chromosome 13"/>
</dbReference>
<reference evidence="2 3" key="1">
    <citation type="journal article" date="2009" name="Science">
        <title>Green evolution and dynamic adaptations revealed by genomes of the marine picoeukaryotes Micromonas.</title>
        <authorList>
            <person name="Worden A.Z."/>
            <person name="Lee J.H."/>
            <person name="Mock T."/>
            <person name="Rouze P."/>
            <person name="Simmons M.P."/>
            <person name="Aerts A.L."/>
            <person name="Allen A.E."/>
            <person name="Cuvelier M.L."/>
            <person name="Derelle E."/>
            <person name="Everett M.V."/>
            <person name="Foulon E."/>
            <person name="Grimwood J."/>
            <person name="Gundlach H."/>
            <person name="Henrissat B."/>
            <person name="Napoli C."/>
            <person name="McDonald S.M."/>
            <person name="Parker M.S."/>
            <person name="Rombauts S."/>
            <person name="Salamov A."/>
            <person name="Von Dassow P."/>
            <person name="Badger J.H."/>
            <person name="Coutinho P.M."/>
            <person name="Demir E."/>
            <person name="Dubchak I."/>
            <person name="Gentemann C."/>
            <person name="Eikrem W."/>
            <person name="Gready J.E."/>
            <person name="John U."/>
            <person name="Lanier W."/>
            <person name="Lindquist E.A."/>
            <person name="Lucas S."/>
            <person name="Mayer K.F."/>
            <person name="Moreau H."/>
            <person name="Not F."/>
            <person name="Otillar R."/>
            <person name="Panaud O."/>
            <person name="Pangilinan J."/>
            <person name="Paulsen I."/>
            <person name="Piegu B."/>
            <person name="Poliakov A."/>
            <person name="Robbens S."/>
            <person name="Schmutz J."/>
            <person name="Toulza E."/>
            <person name="Wyss T."/>
            <person name="Zelensky A."/>
            <person name="Zhou K."/>
            <person name="Armbrust E.V."/>
            <person name="Bhattacharya D."/>
            <person name="Goodenough U.W."/>
            <person name="Van de Peer Y."/>
            <person name="Grigoriev I.V."/>
        </authorList>
    </citation>
    <scope>NUCLEOTIDE SEQUENCE [LARGE SCALE GENOMIC DNA]</scope>
    <source>
        <strain evidence="3">RCC299 / NOUM17</strain>
    </source>
</reference>
<dbReference type="KEGG" id="mis:MICPUN_63514"/>
<keyword evidence="3" id="KW-1185">Reference proteome</keyword>
<dbReference type="GeneID" id="8248634"/>
<evidence type="ECO:0000313" key="3">
    <source>
        <dbReference type="Proteomes" id="UP000002009"/>
    </source>
</evidence>